<dbReference type="PIRSF" id="PIRSF006278">
    <property type="entry name" value="ACCD_DCysDesulf"/>
    <property type="match status" value="1"/>
</dbReference>
<evidence type="ECO:0000256" key="3">
    <source>
        <dbReference type="ARBA" id="ARBA00022898"/>
    </source>
</evidence>
<evidence type="ECO:0000313" key="7">
    <source>
        <dbReference type="Proteomes" id="UP000526501"/>
    </source>
</evidence>
<comment type="similarity">
    <text evidence="2">Belongs to the ACC deaminase/D-cysteine desulfhydrase family.</text>
</comment>
<feature type="active site" description="Nucleophile" evidence="4">
    <location>
        <position position="76"/>
    </location>
</feature>
<dbReference type="RefSeq" id="WP_185659587.1">
    <property type="nucleotide sequence ID" value="NZ_CAWPOO010000006.1"/>
</dbReference>
<dbReference type="SUPFAM" id="SSF53686">
    <property type="entry name" value="Tryptophan synthase beta subunit-like PLP-dependent enzymes"/>
    <property type="match status" value="1"/>
</dbReference>
<comment type="caution">
    <text evidence="6">The sequence shown here is derived from an EMBL/GenBank/DDBJ whole genome shotgun (WGS) entry which is preliminary data.</text>
</comment>
<organism evidence="6 7">
    <name type="scientific">Pelagicoccus albus</name>
    <dbReference type="NCBI Taxonomy" id="415222"/>
    <lineage>
        <taxon>Bacteria</taxon>
        <taxon>Pseudomonadati</taxon>
        <taxon>Verrucomicrobiota</taxon>
        <taxon>Opitutia</taxon>
        <taxon>Puniceicoccales</taxon>
        <taxon>Pelagicoccaceae</taxon>
        <taxon>Pelagicoccus</taxon>
    </lineage>
</organism>
<dbReference type="PANTHER" id="PTHR43780">
    <property type="entry name" value="1-AMINOCYCLOPROPANE-1-CARBOXYLATE DEAMINASE-RELATED"/>
    <property type="match status" value="1"/>
</dbReference>
<evidence type="ECO:0000256" key="5">
    <source>
        <dbReference type="PIRSR" id="PIRSR006278-2"/>
    </source>
</evidence>
<name>A0A7X1E9E9_9BACT</name>
<evidence type="ECO:0000256" key="4">
    <source>
        <dbReference type="PIRSR" id="PIRSR006278-1"/>
    </source>
</evidence>
<dbReference type="InterPro" id="IPR027278">
    <property type="entry name" value="ACCD_DCysDesulf"/>
</dbReference>
<evidence type="ECO:0000313" key="6">
    <source>
        <dbReference type="EMBL" id="MBC2605722.1"/>
    </source>
</evidence>
<sequence length="331" mass="36663">MSQLPSEIKSRINYELARATRIHRSAASPDLPLWIKREDELSSGISGSKLRKYASLLPYLKKKRIRKVGIIGGPNSNNLVGLAQLLKENGIKPLAFIREAGDRSLRGNSLFLDMLLEENERVWVSRKDWECVEDIASKALLESDGETLLLKEGCSGFEGLIGALTLAEDIHRNEEENELKFHRVYIDCGTGLSAMGLILGLELLDQTKPADREIVVTLIAETEAGVRGQLDSFRNELLQTYDLELNATVQVRFRAPTISPKFGSVNQSLFEACRQIARSEGLLLDPTYSVKHYKTAIADLEDNPPAGPSLFVYNGSSLGLCGFQDKLATKS</sequence>
<dbReference type="AlphaFoldDB" id="A0A7X1E9E9"/>
<dbReference type="EMBL" id="JACHVC010000006">
    <property type="protein sequence ID" value="MBC2605722.1"/>
    <property type="molecule type" value="Genomic_DNA"/>
</dbReference>
<proteinExistence type="inferred from homology"/>
<dbReference type="Gene3D" id="3.40.50.1100">
    <property type="match status" value="2"/>
</dbReference>
<dbReference type="PANTHER" id="PTHR43780:SF7">
    <property type="entry name" value="D-CYSTEINE DESULFHYDRASE 2, MITOCHONDRIAL"/>
    <property type="match status" value="1"/>
</dbReference>
<protein>
    <submittedName>
        <fullName evidence="6">Pyridoxal-phosphate dependent enzyme</fullName>
    </submittedName>
</protein>
<dbReference type="GO" id="GO:0019148">
    <property type="term" value="F:D-cysteine desulfhydrase activity"/>
    <property type="evidence" value="ECO:0007669"/>
    <property type="project" value="TreeGrafter"/>
</dbReference>
<comment type="cofactor">
    <cofactor evidence="1">
        <name>pyridoxal 5'-phosphate</name>
        <dbReference type="ChEBI" id="CHEBI:597326"/>
    </cofactor>
</comment>
<gene>
    <name evidence="6" type="ORF">H5P27_06665</name>
</gene>
<accession>A0A7X1E9E9</accession>
<dbReference type="InterPro" id="IPR036052">
    <property type="entry name" value="TrpB-like_PALP_sf"/>
</dbReference>
<keyword evidence="3 5" id="KW-0663">Pyridoxal phosphate</keyword>
<reference evidence="6 7" key="1">
    <citation type="submission" date="2020-07" db="EMBL/GenBank/DDBJ databases">
        <authorList>
            <person name="Feng X."/>
        </authorList>
    </citation>
    <scope>NUCLEOTIDE SEQUENCE [LARGE SCALE GENOMIC DNA]</scope>
    <source>
        <strain evidence="6 7">JCM23202</strain>
    </source>
</reference>
<keyword evidence="7" id="KW-1185">Reference proteome</keyword>
<feature type="modified residue" description="N6-(pyridoxal phosphate)lysine" evidence="5">
    <location>
        <position position="49"/>
    </location>
</feature>
<evidence type="ECO:0000256" key="1">
    <source>
        <dbReference type="ARBA" id="ARBA00001933"/>
    </source>
</evidence>
<evidence type="ECO:0000256" key="2">
    <source>
        <dbReference type="ARBA" id="ARBA00008639"/>
    </source>
</evidence>
<dbReference type="Proteomes" id="UP000526501">
    <property type="component" value="Unassembled WGS sequence"/>
</dbReference>